<reference evidence="1" key="1">
    <citation type="journal article" date="2014" name="Front. Microbiol.">
        <title>High frequency of phylogenetically diverse reductive dehalogenase-homologous genes in deep subseafloor sedimentary metagenomes.</title>
        <authorList>
            <person name="Kawai M."/>
            <person name="Futagami T."/>
            <person name="Toyoda A."/>
            <person name="Takaki Y."/>
            <person name="Nishi S."/>
            <person name="Hori S."/>
            <person name="Arai W."/>
            <person name="Tsubouchi T."/>
            <person name="Morono Y."/>
            <person name="Uchiyama I."/>
            <person name="Ito T."/>
            <person name="Fujiyama A."/>
            <person name="Inagaki F."/>
            <person name="Takami H."/>
        </authorList>
    </citation>
    <scope>NUCLEOTIDE SEQUENCE</scope>
    <source>
        <strain evidence="1">Expedition CK06-06</strain>
    </source>
</reference>
<protein>
    <submittedName>
        <fullName evidence="1">Uncharacterized protein</fullName>
    </submittedName>
</protein>
<gene>
    <name evidence="1" type="ORF">S01H4_16982</name>
</gene>
<dbReference type="EMBL" id="BART01007461">
    <property type="protein sequence ID" value="GAG58278.1"/>
    <property type="molecule type" value="Genomic_DNA"/>
</dbReference>
<organism evidence="1">
    <name type="scientific">marine sediment metagenome</name>
    <dbReference type="NCBI Taxonomy" id="412755"/>
    <lineage>
        <taxon>unclassified sequences</taxon>
        <taxon>metagenomes</taxon>
        <taxon>ecological metagenomes</taxon>
    </lineage>
</organism>
<accession>X0ZD58</accession>
<proteinExistence type="predicted"/>
<dbReference type="AlphaFoldDB" id="X0ZD58"/>
<sequence>MADDTDTIGKIQEIRTVNNKLWMDLLRLAMKVSPDKAKDIMRQIVKNDERVTGLMRILTNE</sequence>
<evidence type="ECO:0000313" key="1">
    <source>
        <dbReference type="EMBL" id="GAG58278.1"/>
    </source>
</evidence>
<comment type="caution">
    <text evidence="1">The sequence shown here is derived from an EMBL/GenBank/DDBJ whole genome shotgun (WGS) entry which is preliminary data.</text>
</comment>
<name>X0ZD58_9ZZZZ</name>